<dbReference type="PROSITE" id="PS51925">
    <property type="entry name" value="SWIB_MDM2"/>
    <property type="match status" value="1"/>
</dbReference>
<dbReference type="SUPFAM" id="SSF109715">
    <property type="entry name" value="DEK C-terminal domain"/>
    <property type="match status" value="1"/>
</dbReference>
<dbReference type="CDD" id="cd10567">
    <property type="entry name" value="SWIB-MDM2_like"/>
    <property type="match status" value="1"/>
</dbReference>
<dbReference type="GeneID" id="106807445"/>
<dbReference type="Gene3D" id="1.10.245.10">
    <property type="entry name" value="SWIB/MDM2 domain"/>
    <property type="match status" value="1"/>
</dbReference>
<evidence type="ECO:0000313" key="5">
    <source>
        <dbReference type="RefSeq" id="XP_014665257.1"/>
    </source>
</evidence>
<protein>
    <submittedName>
        <fullName evidence="5">Upstream activation factor subunit spp27-like</fullName>
    </submittedName>
</protein>
<dbReference type="SUPFAM" id="SSF47592">
    <property type="entry name" value="SWIB/MDM2 domain"/>
    <property type="match status" value="1"/>
</dbReference>
<feature type="compositionally biased region" description="Acidic residues" evidence="1">
    <location>
        <begin position="63"/>
        <end position="72"/>
    </location>
</feature>
<dbReference type="Pfam" id="PF02201">
    <property type="entry name" value="SWIB"/>
    <property type="match status" value="1"/>
</dbReference>
<dbReference type="RefSeq" id="XP_014665257.1">
    <property type="nucleotide sequence ID" value="XM_014809771.1"/>
</dbReference>
<proteinExistence type="predicted"/>
<gene>
    <name evidence="5" type="primary">LOC106807445</name>
</gene>
<sequence length="220" mass="24850">MSLSREDLRREIKVIIDDGDPANLTSKKVRLTLEETLKVDLSSRKKEVDDLLMEVITSMENGGESEDDDDDDTKPPPKKLAAAAKKRSKSNASDSSSDDDDAKLAQKLQDAEKRPKRRAAKPTKKDATAAKKPRKGTSTYSVACDLSPELAEIMGSDKMARSAVVKKMWQIIKERNLKDPRDGRYHICDDQLLTVFKRKRVQSFAMMKYLKEHITQPKKT</sequence>
<keyword evidence="4" id="KW-1185">Reference proteome</keyword>
<evidence type="ECO:0000259" key="2">
    <source>
        <dbReference type="PROSITE" id="PS51925"/>
    </source>
</evidence>
<dbReference type="PROSITE" id="PS51998">
    <property type="entry name" value="DEK_C"/>
    <property type="match status" value="1"/>
</dbReference>
<dbReference type="InterPro" id="IPR036885">
    <property type="entry name" value="SWIB_MDM2_dom_sf"/>
</dbReference>
<evidence type="ECO:0000256" key="1">
    <source>
        <dbReference type="SAM" id="MobiDB-lite"/>
    </source>
</evidence>
<feature type="domain" description="DEK-C" evidence="3">
    <location>
        <begin position="2"/>
        <end position="57"/>
    </location>
</feature>
<dbReference type="Gene3D" id="1.10.10.60">
    <property type="entry name" value="Homeodomain-like"/>
    <property type="match status" value="1"/>
</dbReference>
<evidence type="ECO:0000259" key="3">
    <source>
        <dbReference type="PROSITE" id="PS51998"/>
    </source>
</evidence>
<feature type="region of interest" description="Disordered" evidence="1">
    <location>
        <begin position="40"/>
        <end position="140"/>
    </location>
</feature>
<dbReference type="SMART" id="SM00151">
    <property type="entry name" value="SWIB"/>
    <property type="match status" value="1"/>
</dbReference>
<feature type="compositionally biased region" description="Basic and acidic residues" evidence="1">
    <location>
        <begin position="40"/>
        <end position="49"/>
    </location>
</feature>
<reference evidence="5" key="1">
    <citation type="submission" date="2025-08" db="UniProtKB">
        <authorList>
            <consortium name="RefSeq"/>
        </authorList>
    </citation>
    <scope>IDENTIFICATION</scope>
</reference>
<dbReference type="PANTHER" id="PTHR13844">
    <property type="entry name" value="SWI/SNF-RELATED MATRIX-ASSOCIATED ACTIN-DEPENDENT REGULATOR OF CHROMATIN SUBFAMILY D"/>
    <property type="match status" value="1"/>
</dbReference>
<dbReference type="InterPro" id="IPR003121">
    <property type="entry name" value="SWIB_MDM2_domain"/>
</dbReference>
<dbReference type="Pfam" id="PF08766">
    <property type="entry name" value="DEK_C"/>
    <property type="match status" value="1"/>
</dbReference>
<accession>A0ABM1DZ86</accession>
<evidence type="ECO:0000313" key="4">
    <source>
        <dbReference type="Proteomes" id="UP000695022"/>
    </source>
</evidence>
<dbReference type="InterPro" id="IPR019835">
    <property type="entry name" value="SWIB_domain"/>
</dbReference>
<name>A0ABM1DZ86_PRICU</name>
<feature type="domain" description="DM2" evidence="2">
    <location>
        <begin position="139"/>
        <end position="216"/>
    </location>
</feature>
<organism evidence="4 5">
    <name type="scientific">Priapulus caudatus</name>
    <name type="common">Priapulid worm</name>
    <dbReference type="NCBI Taxonomy" id="37621"/>
    <lineage>
        <taxon>Eukaryota</taxon>
        <taxon>Metazoa</taxon>
        <taxon>Ecdysozoa</taxon>
        <taxon>Scalidophora</taxon>
        <taxon>Priapulida</taxon>
        <taxon>Priapulimorpha</taxon>
        <taxon>Priapulimorphida</taxon>
        <taxon>Priapulidae</taxon>
        <taxon>Priapulus</taxon>
    </lineage>
</organism>
<dbReference type="InterPro" id="IPR014876">
    <property type="entry name" value="DEK_C"/>
</dbReference>
<dbReference type="Proteomes" id="UP000695022">
    <property type="component" value="Unplaced"/>
</dbReference>